<evidence type="ECO:0000313" key="18">
    <source>
        <dbReference type="Proteomes" id="UP000323717"/>
    </source>
</evidence>
<dbReference type="AlphaFoldDB" id="A0A139KPX4"/>
<organism evidence="11 22">
    <name type="scientific">Bacteroides ovatus</name>
    <dbReference type="NCBI Taxonomy" id="28116"/>
    <lineage>
        <taxon>Bacteria</taxon>
        <taxon>Pseudomonadati</taxon>
        <taxon>Bacteroidota</taxon>
        <taxon>Bacteroidia</taxon>
        <taxon>Bacteroidales</taxon>
        <taxon>Bacteroidaceae</taxon>
        <taxon>Bacteroides</taxon>
    </lineage>
</organism>
<dbReference type="SUPFAM" id="SSF88659">
    <property type="entry name" value="Sigma3 and sigma4 domains of RNA polymerase sigma factors"/>
    <property type="match status" value="1"/>
</dbReference>
<keyword evidence="2" id="KW-0805">Transcription regulation</keyword>
<dbReference type="STRING" id="28116.Bovatus_02141"/>
<comment type="similarity">
    <text evidence="1">Belongs to the sigma-70 factor family. ECF subfamily.</text>
</comment>
<evidence type="ECO:0000313" key="20">
    <source>
        <dbReference type="Proteomes" id="UP000375690"/>
    </source>
</evidence>
<dbReference type="RefSeq" id="WP_004312400.1">
    <property type="nucleotide sequence ID" value="NZ_BAABYJ010000001.1"/>
</dbReference>
<dbReference type="InterPro" id="IPR007627">
    <property type="entry name" value="RNA_pol_sigma70_r2"/>
</dbReference>
<evidence type="ECO:0000313" key="10">
    <source>
        <dbReference type="EMBL" id="KAA4626077.1"/>
    </source>
</evidence>
<evidence type="ECO:0000313" key="7">
    <source>
        <dbReference type="EMBL" id="KAA3923668.1"/>
    </source>
</evidence>
<dbReference type="SUPFAM" id="SSF88946">
    <property type="entry name" value="Sigma2 domain of RNA polymerase sigma factors"/>
    <property type="match status" value="1"/>
</dbReference>
<dbReference type="Proteomes" id="UP000365824">
    <property type="component" value="Unassembled WGS sequence"/>
</dbReference>
<dbReference type="Proteomes" id="UP000323717">
    <property type="component" value="Unassembled WGS sequence"/>
</dbReference>
<evidence type="ECO:0000256" key="1">
    <source>
        <dbReference type="ARBA" id="ARBA00010641"/>
    </source>
</evidence>
<dbReference type="EMBL" id="VWFC01000001">
    <property type="protein sequence ID" value="KAB1331283.1"/>
    <property type="molecule type" value="Genomic_DNA"/>
</dbReference>
<dbReference type="GO" id="GO:0016987">
    <property type="term" value="F:sigma factor activity"/>
    <property type="evidence" value="ECO:0007669"/>
    <property type="project" value="UniProtKB-KW"/>
</dbReference>
<keyword evidence="3" id="KW-0731">Sigma factor</keyword>
<dbReference type="EMBL" id="JAQNWR010000005">
    <property type="protein sequence ID" value="MDC2408196.1"/>
    <property type="molecule type" value="Genomic_DNA"/>
</dbReference>
<dbReference type="Proteomes" id="UP001215078">
    <property type="component" value="Unassembled WGS sequence"/>
</dbReference>
<dbReference type="PANTHER" id="PTHR43133">
    <property type="entry name" value="RNA POLYMERASE ECF-TYPE SIGMA FACTO"/>
    <property type="match status" value="1"/>
</dbReference>
<dbReference type="Proteomes" id="UP001214017">
    <property type="component" value="Unassembled WGS sequence"/>
</dbReference>
<evidence type="ECO:0000259" key="5">
    <source>
        <dbReference type="Pfam" id="PF04542"/>
    </source>
</evidence>
<dbReference type="EMBL" id="VWKB01000047">
    <property type="protein sequence ID" value="KAA4090142.1"/>
    <property type="molecule type" value="Genomic_DNA"/>
</dbReference>
<dbReference type="Gene3D" id="1.10.10.10">
    <property type="entry name" value="Winged helix-like DNA-binding domain superfamily/Winged helix DNA-binding domain"/>
    <property type="match status" value="1"/>
</dbReference>
<sequence>MVDFMDDKQLLGELKRGNNAAFEFLFKSYYPRLRGYAIRFIEDEETVRDIIQECFLRFWERREMLSAFSLTSLLFSMVRNGCLNYLKHRSIVEKYRVEYLAKVDGEERLYYADFMQDAEHKLLYKELQEQIALVLNQLPDRSREIFLLSRFRGLKNREIAEKLQISTTAVEKHIARALQYFSRHFSERYPVDLYIVILAWLMMEQK</sequence>
<feature type="domain" description="RNA polymerase sigma factor 70 region 4 type 2" evidence="6">
    <location>
        <begin position="129"/>
        <end position="179"/>
    </location>
</feature>
<dbReference type="EMBL" id="JAQQPO010000035">
    <property type="protein sequence ID" value="MDC7961004.1"/>
    <property type="molecule type" value="Genomic_DNA"/>
</dbReference>
<dbReference type="CDD" id="cd06171">
    <property type="entry name" value="Sigma70_r4"/>
    <property type="match status" value="1"/>
</dbReference>
<evidence type="ECO:0000313" key="8">
    <source>
        <dbReference type="EMBL" id="KAA3952071.1"/>
    </source>
</evidence>
<dbReference type="Proteomes" id="UP000435985">
    <property type="component" value="Unassembled WGS sequence"/>
</dbReference>
<dbReference type="Proteomes" id="UP000473905">
    <property type="component" value="Unassembled WGS sequence"/>
</dbReference>
<dbReference type="EMBL" id="VWLE01000121">
    <property type="protein sequence ID" value="KAA3952071.1"/>
    <property type="molecule type" value="Genomic_DNA"/>
</dbReference>
<gene>
    <name evidence="16" type="ORF">DWV35_22685</name>
    <name evidence="12" type="ORF">F3B53_00520</name>
    <name evidence="10" type="ORF">F3B90_14155</name>
    <name evidence="11" type="ORF">F3B98_09040</name>
    <name evidence="9" type="ORF">F3D66_25585</name>
    <name evidence="8" type="ORF">F3D71_10570</name>
    <name evidence="7" type="ORF">F3F25_23925</name>
    <name evidence="13" type="ORF">PO240_09970</name>
    <name evidence="14" type="ORF">PO382_24415</name>
    <name evidence="15" type="ORF">PQ628_22670</name>
</gene>
<dbReference type="Proteomes" id="UP001219389">
    <property type="component" value="Unassembled WGS sequence"/>
</dbReference>
<dbReference type="EMBL" id="VWFP01000013">
    <property type="protein sequence ID" value="KAA4626077.1"/>
    <property type="molecule type" value="Genomic_DNA"/>
</dbReference>
<keyword evidence="23" id="KW-1185">Reference proteome</keyword>
<dbReference type="NCBIfam" id="TIGR02985">
    <property type="entry name" value="Sig70_bacteroi1"/>
    <property type="match status" value="1"/>
</dbReference>
<keyword evidence="4" id="KW-0804">Transcription</keyword>
<dbReference type="InterPro" id="IPR036388">
    <property type="entry name" value="WH-like_DNA-bd_sf"/>
</dbReference>
<evidence type="ECO:0000313" key="13">
    <source>
        <dbReference type="EMBL" id="MDC2408196.1"/>
    </source>
</evidence>
<reference evidence="18 19" key="2">
    <citation type="journal article" date="2019" name="Nat. Med.">
        <title>A library of human gut bacterial isolates paired with longitudinal multiomics data enables mechanistic microbiome research.</title>
        <authorList>
            <person name="Poyet M."/>
            <person name="Groussin M."/>
            <person name="Gibbons S.M."/>
            <person name="Avila-Pacheco J."/>
            <person name="Jiang X."/>
            <person name="Kearney S.M."/>
            <person name="Perrotta A.R."/>
            <person name="Berdy B."/>
            <person name="Zhao S."/>
            <person name="Lieberman T.D."/>
            <person name="Swanson P.K."/>
            <person name="Smith M."/>
            <person name="Roesemann S."/>
            <person name="Alexander J.E."/>
            <person name="Rich S.A."/>
            <person name="Livny J."/>
            <person name="Vlamakis H."/>
            <person name="Clish C."/>
            <person name="Bullock K."/>
            <person name="Deik A."/>
            <person name="Scott J."/>
            <person name="Pierce K.A."/>
            <person name="Xavier R.J."/>
            <person name="Alm E.J."/>
        </authorList>
    </citation>
    <scope>NUCLEOTIDE SEQUENCE [LARGE SCALE GENOMIC DNA]</scope>
    <source>
        <strain evidence="9 23">BIOML-A134</strain>
        <strain evidence="11 22">BIOML-A14</strain>
        <strain evidence="10 21">BIOML-A15</strain>
        <strain evidence="7 19">BIOML-A160</strain>
        <strain evidence="8 18">BIOML-A163</strain>
        <strain evidence="12 20">BIOML-A2</strain>
    </source>
</reference>
<evidence type="ECO:0000313" key="19">
    <source>
        <dbReference type="Proteomes" id="UP000365824"/>
    </source>
</evidence>
<dbReference type="Proteomes" id="UP000424805">
    <property type="component" value="Unassembled WGS sequence"/>
</dbReference>
<evidence type="ECO:0000313" key="16">
    <source>
        <dbReference type="EMBL" id="RGX06238.1"/>
    </source>
</evidence>
<comment type="caution">
    <text evidence="11">The sequence shown here is derived from an EMBL/GenBank/DDBJ whole genome shotgun (WGS) entry which is preliminary data.</text>
</comment>
<evidence type="ECO:0000313" key="17">
    <source>
        <dbReference type="Proteomes" id="UP000286031"/>
    </source>
</evidence>
<dbReference type="InterPro" id="IPR014284">
    <property type="entry name" value="RNA_pol_sigma-70_dom"/>
</dbReference>
<reference evidence="13" key="3">
    <citation type="submission" date="2022-10" db="EMBL/GenBank/DDBJ databases">
        <title>Human gut microbiome strain richness.</title>
        <authorList>
            <person name="Chen-Liaw A."/>
        </authorList>
    </citation>
    <scope>NUCLEOTIDE SEQUENCE</scope>
    <source>
        <strain evidence="14">BSD2780120875st1_E1_BSD2780120875_150330</strain>
        <strain evidence="13">F7_m1001271B151109d0_201107</strain>
        <strain evidence="15">RTP21484st1_H8_RTP21484_190118</strain>
    </source>
</reference>
<dbReference type="Pfam" id="PF08281">
    <property type="entry name" value="Sigma70_r4_2"/>
    <property type="match status" value="1"/>
</dbReference>
<dbReference type="EMBL" id="JAQNZF010000053">
    <property type="protein sequence ID" value="MDC2745341.1"/>
    <property type="molecule type" value="Genomic_DNA"/>
</dbReference>
<evidence type="ECO:0000313" key="23">
    <source>
        <dbReference type="Proteomes" id="UP000473905"/>
    </source>
</evidence>
<feature type="domain" description="RNA polymerase sigma-70 region 2" evidence="5">
    <location>
        <begin position="25"/>
        <end position="89"/>
    </location>
</feature>
<reference evidence="16 17" key="1">
    <citation type="submission" date="2018-08" db="EMBL/GenBank/DDBJ databases">
        <title>A genome reference for cultivated species of the human gut microbiota.</title>
        <authorList>
            <person name="Zou Y."/>
            <person name="Xue W."/>
            <person name="Luo G."/>
        </authorList>
    </citation>
    <scope>NUCLEOTIDE SEQUENCE [LARGE SCALE GENOMIC DNA]</scope>
    <source>
        <strain evidence="16 17">AF04-46</strain>
    </source>
</reference>
<dbReference type="InterPro" id="IPR013249">
    <property type="entry name" value="RNA_pol_sigma70_r4_t2"/>
</dbReference>
<accession>A0A139KPX4</accession>
<evidence type="ECO:0000256" key="3">
    <source>
        <dbReference type="ARBA" id="ARBA00023082"/>
    </source>
</evidence>
<evidence type="ECO:0000256" key="4">
    <source>
        <dbReference type="ARBA" id="ARBA00023163"/>
    </source>
</evidence>
<dbReference type="EMBL" id="VWFO01000008">
    <property type="protein sequence ID" value="KAA4664855.1"/>
    <property type="molecule type" value="Genomic_DNA"/>
</dbReference>
<evidence type="ECO:0000313" key="14">
    <source>
        <dbReference type="EMBL" id="MDC2745341.1"/>
    </source>
</evidence>
<dbReference type="EMBL" id="QSBI01000041">
    <property type="protein sequence ID" value="RGX06238.1"/>
    <property type="molecule type" value="Genomic_DNA"/>
</dbReference>
<dbReference type="GO" id="GO:0006352">
    <property type="term" value="P:DNA-templated transcription initiation"/>
    <property type="evidence" value="ECO:0007669"/>
    <property type="project" value="InterPro"/>
</dbReference>
<dbReference type="PANTHER" id="PTHR43133:SF46">
    <property type="entry name" value="RNA POLYMERASE SIGMA-70 FACTOR ECF SUBFAMILY"/>
    <property type="match status" value="1"/>
</dbReference>
<proteinExistence type="inferred from homology"/>
<dbReference type="GO" id="GO:0003677">
    <property type="term" value="F:DNA binding"/>
    <property type="evidence" value="ECO:0007669"/>
    <property type="project" value="InterPro"/>
</dbReference>
<evidence type="ECO:0000313" key="21">
    <source>
        <dbReference type="Proteomes" id="UP000424805"/>
    </source>
</evidence>
<dbReference type="NCBIfam" id="TIGR02937">
    <property type="entry name" value="sigma70-ECF"/>
    <property type="match status" value="1"/>
</dbReference>
<evidence type="ECO:0000313" key="11">
    <source>
        <dbReference type="EMBL" id="KAA4664855.1"/>
    </source>
</evidence>
<name>A0A139KPX4_BACOV</name>
<evidence type="ECO:0000313" key="22">
    <source>
        <dbReference type="Proteomes" id="UP000435985"/>
    </source>
</evidence>
<dbReference type="EMBL" id="VWLB01000052">
    <property type="protein sequence ID" value="KAA3923668.1"/>
    <property type="molecule type" value="Genomic_DNA"/>
</dbReference>
<dbReference type="InterPro" id="IPR013324">
    <property type="entry name" value="RNA_pol_sigma_r3/r4-like"/>
</dbReference>
<evidence type="ECO:0000313" key="9">
    <source>
        <dbReference type="EMBL" id="KAA4090142.1"/>
    </source>
</evidence>
<dbReference type="InterPro" id="IPR014327">
    <property type="entry name" value="RNA_pol_sigma70_bacteroid"/>
</dbReference>
<dbReference type="Proteomes" id="UP000375690">
    <property type="component" value="Unassembled WGS sequence"/>
</dbReference>
<dbReference type="Pfam" id="PF04542">
    <property type="entry name" value="Sigma70_r2"/>
    <property type="match status" value="1"/>
</dbReference>
<dbReference type="InterPro" id="IPR013325">
    <property type="entry name" value="RNA_pol_sigma_r2"/>
</dbReference>
<dbReference type="Gene3D" id="1.10.1740.10">
    <property type="match status" value="1"/>
</dbReference>
<evidence type="ECO:0000259" key="6">
    <source>
        <dbReference type="Pfam" id="PF08281"/>
    </source>
</evidence>
<evidence type="ECO:0000256" key="2">
    <source>
        <dbReference type="ARBA" id="ARBA00023015"/>
    </source>
</evidence>
<protein>
    <submittedName>
        <fullName evidence="11">RNA polymerase sigma-70 factor</fullName>
    </submittedName>
</protein>
<evidence type="ECO:0000313" key="12">
    <source>
        <dbReference type="EMBL" id="KAB1331283.1"/>
    </source>
</evidence>
<evidence type="ECO:0000313" key="15">
    <source>
        <dbReference type="EMBL" id="MDC7961004.1"/>
    </source>
</evidence>
<dbReference type="InterPro" id="IPR039425">
    <property type="entry name" value="RNA_pol_sigma-70-like"/>
</dbReference>
<dbReference type="Proteomes" id="UP000286031">
    <property type="component" value="Unassembled WGS sequence"/>
</dbReference>